<organism evidence="2">
    <name type="scientific">marine sediment metagenome</name>
    <dbReference type="NCBI Taxonomy" id="412755"/>
    <lineage>
        <taxon>unclassified sequences</taxon>
        <taxon>metagenomes</taxon>
        <taxon>ecological metagenomes</taxon>
    </lineage>
</organism>
<dbReference type="EMBL" id="LAZR01009483">
    <property type="protein sequence ID" value="KKM72376.1"/>
    <property type="molecule type" value="Genomic_DNA"/>
</dbReference>
<evidence type="ECO:0000256" key="1">
    <source>
        <dbReference type="SAM" id="Coils"/>
    </source>
</evidence>
<evidence type="ECO:0000313" key="2">
    <source>
        <dbReference type="EMBL" id="KKM72376.1"/>
    </source>
</evidence>
<proteinExistence type="predicted"/>
<dbReference type="AlphaFoldDB" id="A0A0F9KCL5"/>
<accession>A0A0F9KCL5</accession>
<feature type="coiled-coil region" evidence="1">
    <location>
        <begin position="112"/>
        <end position="139"/>
    </location>
</feature>
<protein>
    <submittedName>
        <fullName evidence="2">Uncharacterized protein</fullName>
    </submittedName>
</protein>
<sequence>MKINYNTFIDYKLFVPDPQGKNYIEFTKTGNKFLVDLIYSVQINYLEDRVVYWIYFTIPYIERYSNLLRSKNIQATLCMGNVKYLFIGTIQILQKIKDVRENMNEIKASFIVNNASRIRENIREEIKRSRLDMMDIEDE</sequence>
<keyword evidence="1" id="KW-0175">Coiled coil</keyword>
<reference evidence="2" key="1">
    <citation type="journal article" date="2015" name="Nature">
        <title>Complex archaea that bridge the gap between prokaryotes and eukaryotes.</title>
        <authorList>
            <person name="Spang A."/>
            <person name="Saw J.H."/>
            <person name="Jorgensen S.L."/>
            <person name="Zaremba-Niedzwiedzka K."/>
            <person name="Martijn J."/>
            <person name="Lind A.E."/>
            <person name="van Eijk R."/>
            <person name="Schleper C."/>
            <person name="Guy L."/>
            <person name="Ettema T.J."/>
        </authorList>
    </citation>
    <scope>NUCLEOTIDE SEQUENCE</scope>
</reference>
<gene>
    <name evidence="2" type="ORF">LCGC14_1421140</name>
</gene>
<name>A0A0F9KCL5_9ZZZZ</name>
<comment type="caution">
    <text evidence="2">The sequence shown here is derived from an EMBL/GenBank/DDBJ whole genome shotgun (WGS) entry which is preliminary data.</text>
</comment>